<dbReference type="EMBL" id="CAADRP010000091">
    <property type="protein sequence ID" value="VFU22874.1"/>
    <property type="molecule type" value="Genomic_DNA"/>
</dbReference>
<evidence type="ECO:0000256" key="1">
    <source>
        <dbReference type="SAM" id="MobiDB-lite"/>
    </source>
</evidence>
<name>A0A6N2KI53_SALVM</name>
<feature type="region of interest" description="Disordered" evidence="1">
    <location>
        <begin position="63"/>
        <end position="90"/>
    </location>
</feature>
<sequence>MLSETLQINFIGSKTGSSKTKQDEEEEAVIGKTCRSNPEILEYRWKLKETDFRDETLRQPLLRPRLLPSPSSPKDSSDGVHLRTRWACSL</sequence>
<organism evidence="2">
    <name type="scientific">Salix viminalis</name>
    <name type="common">Common osier</name>
    <name type="synonym">Basket willow</name>
    <dbReference type="NCBI Taxonomy" id="40686"/>
    <lineage>
        <taxon>Eukaryota</taxon>
        <taxon>Viridiplantae</taxon>
        <taxon>Streptophyta</taxon>
        <taxon>Embryophyta</taxon>
        <taxon>Tracheophyta</taxon>
        <taxon>Spermatophyta</taxon>
        <taxon>Magnoliopsida</taxon>
        <taxon>eudicotyledons</taxon>
        <taxon>Gunneridae</taxon>
        <taxon>Pentapetalae</taxon>
        <taxon>rosids</taxon>
        <taxon>fabids</taxon>
        <taxon>Malpighiales</taxon>
        <taxon>Salicaceae</taxon>
        <taxon>Saliceae</taxon>
        <taxon>Salix</taxon>
    </lineage>
</organism>
<feature type="compositionally biased region" description="Low complexity" evidence="1">
    <location>
        <begin position="63"/>
        <end position="73"/>
    </location>
</feature>
<gene>
    <name evidence="2" type="ORF">SVIM_LOCUS28325</name>
</gene>
<proteinExistence type="predicted"/>
<protein>
    <submittedName>
        <fullName evidence="2">Uncharacterized protein</fullName>
    </submittedName>
</protein>
<dbReference type="AlphaFoldDB" id="A0A6N2KI53"/>
<accession>A0A6N2KI53</accession>
<evidence type="ECO:0000313" key="2">
    <source>
        <dbReference type="EMBL" id="VFU22874.1"/>
    </source>
</evidence>
<reference evidence="2" key="1">
    <citation type="submission" date="2019-03" db="EMBL/GenBank/DDBJ databases">
        <authorList>
            <person name="Mank J."/>
            <person name="Almeida P."/>
        </authorList>
    </citation>
    <scope>NUCLEOTIDE SEQUENCE</scope>
    <source>
        <strain evidence="2">78183</strain>
    </source>
</reference>